<dbReference type="EMBL" id="FOYN01000004">
    <property type="protein sequence ID" value="SFR55091.1"/>
    <property type="molecule type" value="Genomic_DNA"/>
</dbReference>
<proteinExistence type="predicted"/>
<keyword evidence="2" id="KW-1185">Reference proteome</keyword>
<name>A0A1I6HKV6_HALSD</name>
<dbReference type="STRING" id="35743.SAMN04487937_2717"/>
<organism evidence="1 2">
    <name type="scientific">Halorubrum sodomense</name>
    <dbReference type="NCBI Taxonomy" id="35743"/>
    <lineage>
        <taxon>Archaea</taxon>
        <taxon>Methanobacteriati</taxon>
        <taxon>Methanobacteriota</taxon>
        <taxon>Stenosarchaea group</taxon>
        <taxon>Halobacteria</taxon>
        <taxon>Halobacteriales</taxon>
        <taxon>Haloferacaceae</taxon>
        <taxon>Halorubrum</taxon>
    </lineage>
</organism>
<sequence>MSADDEYSDPYEERLAGETTVEWQCGVAAYDRFEPDDPEYCDHEPETIELDEPAGVGADGEISLPGFPGECPVCGNPKEFEINGLGVFLR</sequence>
<reference evidence="2" key="1">
    <citation type="submission" date="2016-10" db="EMBL/GenBank/DDBJ databases">
        <authorList>
            <person name="Varghese N."/>
            <person name="Submissions S."/>
        </authorList>
    </citation>
    <scope>NUCLEOTIDE SEQUENCE [LARGE SCALE GENOMIC DNA]</scope>
    <source>
        <strain evidence="2">RD 26</strain>
    </source>
</reference>
<gene>
    <name evidence="1" type="ORF">SAMN04487937_2717</name>
</gene>
<evidence type="ECO:0000313" key="1">
    <source>
        <dbReference type="EMBL" id="SFR55091.1"/>
    </source>
</evidence>
<dbReference type="OrthoDB" id="241542at2157"/>
<protein>
    <submittedName>
        <fullName evidence="1">Uncharacterized protein</fullName>
    </submittedName>
</protein>
<accession>A0A1I6HKV6</accession>
<dbReference type="AlphaFoldDB" id="A0A1I6HKV6"/>
<dbReference type="Proteomes" id="UP000198932">
    <property type="component" value="Unassembled WGS sequence"/>
</dbReference>
<evidence type="ECO:0000313" key="2">
    <source>
        <dbReference type="Proteomes" id="UP000198932"/>
    </source>
</evidence>
<dbReference type="RefSeq" id="WP_092923363.1">
    <property type="nucleotide sequence ID" value="NZ_FOYN01000004.1"/>
</dbReference>